<sequence>MNFENVLRSAIKINDVIKKGKMAARMNNVFVGAETGILKGVNIEKQSWANLNGAKMVDKSQEISAMCWGNSQQTEVCIANKSQVVKVYDTEAADFVEEFDFKGGTGSIKGLAKYDNAYITCTESGLIKVWKDNEECQVEIQAGDNINRMRNNPQCPHLLATGGKENDLKIWDINRPEKPTFAAKNVRCDWLDLRVPIWVLDLRFIPDSEKVAICSGHKHVRVYDPKCGQRRPVLSMEFDEHPITAMDLVNDMQTVIGNSKGTMALVDLRKGRLVHKYKGFAGSIRSIACHPTMPWVTSCGLDRFLRIHETKSNKLLYKFYMKSRLNCVLFSKRITAETPAEIDEIDITVEKDSGRSGDSDEDVWDTLDTVGGSKPSKRKQNNTEDIDETKKNTNEKKLKQNLSV</sequence>
<dbReference type="SMART" id="SM00320">
    <property type="entry name" value="WD40"/>
    <property type="match status" value="5"/>
</dbReference>
<keyword evidence="3" id="KW-1185">Reference proteome</keyword>
<gene>
    <name evidence="2" type="ORF">OFUS_LOCUS21662</name>
</gene>
<dbReference type="FunFam" id="2.130.10.10:FF:000287">
    <property type="entry name" value="WD repeat-containing protein 74"/>
    <property type="match status" value="1"/>
</dbReference>
<dbReference type="InterPro" id="IPR037379">
    <property type="entry name" value="WDR74/Nsa1"/>
</dbReference>
<reference evidence="2" key="1">
    <citation type="submission" date="2022-03" db="EMBL/GenBank/DDBJ databases">
        <authorList>
            <person name="Martin C."/>
        </authorList>
    </citation>
    <scope>NUCLEOTIDE SEQUENCE</scope>
</reference>
<protein>
    <submittedName>
        <fullName evidence="2">Uncharacterized protein</fullName>
    </submittedName>
</protein>
<evidence type="ECO:0000313" key="2">
    <source>
        <dbReference type="EMBL" id="CAH1797371.1"/>
    </source>
</evidence>
<feature type="region of interest" description="Disordered" evidence="1">
    <location>
        <begin position="351"/>
        <end position="404"/>
    </location>
</feature>
<dbReference type="InterPro" id="IPR001680">
    <property type="entry name" value="WD40_rpt"/>
</dbReference>
<dbReference type="PANTHER" id="PTHR16038">
    <property type="entry name" value="NOP SEVEN ASSOCIATED PROTEIN 1"/>
    <property type="match status" value="1"/>
</dbReference>
<name>A0A8J1UX96_OWEFU</name>
<dbReference type="Pfam" id="PF00400">
    <property type="entry name" value="WD40"/>
    <property type="match status" value="1"/>
</dbReference>
<evidence type="ECO:0000256" key="1">
    <source>
        <dbReference type="SAM" id="MobiDB-lite"/>
    </source>
</evidence>
<dbReference type="InterPro" id="IPR036322">
    <property type="entry name" value="WD40_repeat_dom_sf"/>
</dbReference>
<dbReference type="SUPFAM" id="SSF50978">
    <property type="entry name" value="WD40 repeat-like"/>
    <property type="match status" value="1"/>
</dbReference>
<dbReference type="OrthoDB" id="18388at2759"/>
<dbReference type="InterPro" id="IPR015943">
    <property type="entry name" value="WD40/YVTN_repeat-like_dom_sf"/>
</dbReference>
<dbReference type="AlphaFoldDB" id="A0A8J1UX96"/>
<organism evidence="2 3">
    <name type="scientific">Owenia fusiformis</name>
    <name type="common">Polychaete worm</name>
    <dbReference type="NCBI Taxonomy" id="6347"/>
    <lineage>
        <taxon>Eukaryota</taxon>
        <taxon>Metazoa</taxon>
        <taxon>Spiralia</taxon>
        <taxon>Lophotrochozoa</taxon>
        <taxon>Annelida</taxon>
        <taxon>Polychaeta</taxon>
        <taxon>Sedentaria</taxon>
        <taxon>Canalipalpata</taxon>
        <taxon>Sabellida</taxon>
        <taxon>Oweniida</taxon>
        <taxon>Oweniidae</taxon>
        <taxon>Owenia</taxon>
    </lineage>
</organism>
<accession>A0A8J1UX96</accession>
<dbReference type="Proteomes" id="UP000749559">
    <property type="component" value="Unassembled WGS sequence"/>
</dbReference>
<dbReference type="PANTHER" id="PTHR16038:SF4">
    <property type="entry name" value="WD REPEAT-CONTAINING PROTEIN 74"/>
    <property type="match status" value="1"/>
</dbReference>
<dbReference type="EMBL" id="CAIIXF020000010">
    <property type="protein sequence ID" value="CAH1797371.1"/>
    <property type="molecule type" value="Genomic_DNA"/>
</dbReference>
<comment type="caution">
    <text evidence="2">The sequence shown here is derived from an EMBL/GenBank/DDBJ whole genome shotgun (WGS) entry which is preliminary data.</text>
</comment>
<dbReference type="GO" id="GO:0030687">
    <property type="term" value="C:preribosome, large subunit precursor"/>
    <property type="evidence" value="ECO:0007669"/>
    <property type="project" value="TreeGrafter"/>
</dbReference>
<dbReference type="GO" id="GO:0042273">
    <property type="term" value="P:ribosomal large subunit biogenesis"/>
    <property type="evidence" value="ECO:0007669"/>
    <property type="project" value="InterPro"/>
</dbReference>
<evidence type="ECO:0000313" key="3">
    <source>
        <dbReference type="Proteomes" id="UP000749559"/>
    </source>
</evidence>
<dbReference type="CDD" id="cd22857">
    <property type="entry name" value="WDR74"/>
    <property type="match status" value="1"/>
</dbReference>
<proteinExistence type="predicted"/>
<dbReference type="GO" id="GO:0005730">
    <property type="term" value="C:nucleolus"/>
    <property type="evidence" value="ECO:0007669"/>
    <property type="project" value="InterPro"/>
</dbReference>
<feature type="compositionally biased region" description="Basic and acidic residues" evidence="1">
    <location>
        <begin position="388"/>
        <end position="398"/>
    </location>
</feature>
<dbReference type="Gene3D" id="2.130.10.10">
    <property type="entry name" value="YVTN repeat-like/Quinoprotein amine dehydrogenase"/>
    <property type="match status" value="2"/>
</dbReference>